<gene>
    <name evidence="3" type="ORF">SAMN05216409_101392</name>
</gene>
<name>A0A9X8M901_9PSED</name>
<dbReference type="AlphaFoldDB" id="A0A9X8M901"/>
<feature type="chain" id="PRO_5040730205" description="Lipoprotein" evidence="2">
    <location>
        <begin position="24"/>
        <end position="113"/>
    </location>
</feature>
<reference evidence="3 4" key="1">
    <citation type="submission" date="2016-10" db="EMBL/GenBank/DDBJ databases">
        <authorList>
            <person name="Varghese N."/>
            <person name="Submissions S."/>
        </authorList>
    </citation>
    <scope>NUCLEOTIDE SEQUENCE [LARGE SCALE GENOMIC DNA]</scope>
    <source>
        <strain evidence="3 4">LMG 21974</strain>
    </source>
</reference>
<evidence type="ECO:0000256" key="2">
    <source>
        <dbReference type="SAM" id="SignalP"/>
    </source>
</evidence>
<dbReference type="Proteomes" id="UP000183210">
    <property type="component" value="Unassembled WGS sequence"/>
</dbReference>
<accession>A0A9X8M901</accession>
<dbReference type="RefSeq" id="WP_074821457.1">
    <property type="nucleotide sequence ID" value="NZ_FOEV01000001.1"/>
</dbReference>
<comment type="caution">
    <text evidence="3">The sequence shown here is derived from an EMBL/GenBank/DDBJ whole genome shotgun (WGS) entry which is preliminary data.</text>
</comment>
<keyword evidence="2" id="KW-0732">Signal</keyword>
<evidence type="ECO:0008006" key="5">
    <source>
        <dbReference type="Google" id="ProtNLM"/>
    </source>
</evidence>
<feature type="signal peptide" evidence="2">
    <location>
        <begin position="1"/>
        <end position="23"/>
    </location>
</feature>
<protein>
    <recommendedName>
        <fullName evidence="5">Lipoprotein</fullName>
    </recommendedName>
</protein>
<dbReference type="GeneID" id="300265388"/>
<evidence type="ECO:0000313" key="4">
    <source>
        <dbReference type="Proteomes" id="UP000183210"/>
    </source>
</evidence>
<dbReference type="EMBL" id="FOEV01000001">
    <property type="protein sequence ID" value="SEP64700.1"/>
    <property type="molecule type" value="Genomic_DNA"/>
</dbReference>
<organism evidence="3 4">
    <name type="scientific">Pseudomonas lutea</name>
    <dbReference type="NCBI Taxonomy" id="243924"/>
    <lineage>
        <taxon>Bacteria</taxon>
        <taxon>Pseudomonadati</taxon>
        <taxon>Pseudomonadota</taxon>
        <taxon>Gammaproteobacteria</taxon>
        <taxon>Pseudomonadales</taxon>
        <taxon>Pseudomonadaceae</taxon>
        <taxon>Pseudomonas</taxon>
    </lineage>
</organism>
<sequence length="113" mass="12065">MKQAPLLSAAALALGLFGSVALADQEPPPPGQHDRMPPPAAFEVCEGKPVGAPVMLTLPDGKALKGVCKDFQSRLAAMPEHMPPPPKDGARPALRQTRDSRYKKPPLRAVFYS</sequence>
<evidence type="ECO:0000256" key="1">
    <source>
        <dbReference type="SAM" id="MobiDB-lite"/>
    </source>
</evidence>
<feature type="region of interest" description="Disordered" evidence="1">
    <location>
        <begin position="77"/>
        <end position="113"/>
    </location>
</feature>
<proteinExistence type="predicted"/>
<evidence type="ECO:0000313" key="3">
    <source>
        <dbReference type="EMBL" id="SEP64700.1"/>
    </source>
</evidence>